<evidence type="ECO:0000256" key="1">
    <source>
        <dbReference type="ARBA" id="ARBA00004606"/>
    </source>
</evidence>
<dbReference type="FunFam" id="2.60.40.1730:FF:000001">
    <property type="entry name" value="Leucyl-cystinyl aminopeptidase"/>
    <property type="match status" value="1"/>
</dbReference>
<dbReference type="GO" id="GO:0006508">
    <property type="term" value="P:proteolysis"/>
    <property type="evidence" value="ECO:0007669"/>
    <property type="project" value="UniProtKB-KW"/>
</dbReference>
<comment type="subcellular location">
    <subcellularLocation>
        <location evidence="1">Membrane</location>
        <topology evidence="1">Single-pass type II membrane protein</topology>
    </subcellularLocation>
</comment>
<feature type="domain" description="Aminopeptidase N-like N-terminal" evidence="19">
    <location>
        <begin position="15"/>
        <end position="211"/>
    </location>
</feature>
<feature type="binding site" evidence="14">
    <location>
        <position position="345"/>
    </location>
    <ligand>
        <name>Zn(2+)</name>
        <dbReference type="ChEBI" id="CHEBI:29105"/>
        <note>catalytic</note>
    </ligand>
</feature>
<accession>A0A914WEG2</accession>
<proteinExistence type="inferred from homology"/>
<evidence type="ECO:0000256" key="12">
    <source>
        <dbReference type="ARBA" id="ARBA00023180"/>
    </source>
</evidence>
<dbReference type="Pfam" id="PF17900">
    <property type="entry name" value="Peptidase_M1_N"/>
    <property type="match status" value="1"/>
</dbReference>
<evidence type="ECO:0000256" key="3">
    <source>
        <dbReference type="ARBA" id="ARBA00022670"/>
    </source>
</evidence>
<dbReference type="InterPro" id="IPR024571">
    <property type="entry name" value="ERAP1-like_C_dom"/>
</dbReference>
<dbReference type="Gene3D" id="1.25.50.20">
    <property type="match status" value="1"/>
</dbReference>
<dbReference type="PANTHER" id="PTHR11533:SF301">
    <property type="entry name" value="AMINOPEPTIDASE"/>
    <property type="match status" value="1"/>
</dbReference>
<evidence type="ECO:0000256" key="11">
    <source>
        <dbReference type="ARBA" id="ARBA00023136"/>
    </source>
</evidence>
<keyword evidence="5 14" id="KW-0479">Metal-binding</keyword>
<feature type="domain" description="ERAP1-like C-terminal" evidence="18">
    <location>
        <begin position="551"/>
        <end position="850"/>
    </location>
</feature>
<dbReference type="GO" id="GO:0016020">
    <property type="term" value="C:membrane"/>
    <property type="evidence" value="ECO:0007669"/>
    <property type="project" value="UniProtKB-SubCell"/>
</dbReference>
<dbReference type="EC" id="3.4.11.-" evidence="16"/>
<evidence type="ECO:0000313" key="21">
    <source>
        <dbReference type="WBParaSite" id="PSAMB.scaffold3689size17245.g22243.t1"/>
    </source>
</evidence>
<evidence type="ECO:0000256" key="9">
    <source>
        <dbReference type="ARBA" id="ARBA00022989"/>
    </source>
</evidence>
<evidence type="ECO:0000259" key="17">
    <source>
        <dbReference type="Pfam" id="PF01433"/>
    </source>
</evidence>
<feature type="active site" description="Proton acceptor" evidence="13">
    <location>
        <position position="323"/>
    </location>
</feature>
<dbReference type="SUPFAM" id="SSF63737">
    <property type="entry name" value="Leukotriene A4 hydrolase N-terminal domain"/>
    <property type="match status" value="1"/>
</dbReference>
<dbReference type="InterPro" id="IPR045357">
    <property type="entry name" value="Aminopeptidase_N-like_N"/>
</dbReference>
<dbReference type="WBParaSite" id="PSAMB.scaffold3689size17245.g22243.t1">
    <property type="protein sequence ID" value="PSAMB.scaffold3689size17245.g22243.t1"/>
    <property type="gene ID" value="PSAMB.scaffold3689size17245.g22243"/>
</dbReference>
<keyword evidence="6 16" id="KW-0378">Hydrolase</keyword>
<evidence type="ECO:0000256" key="15">
    <source>
        <dbReference type="PIRSR" id="PIRSR634016-4"/>
    </source>
</evidence>
<evidence type="ECO:0000256" key="14">
    <source>
        <dbReference type="PIRSR" id="PIRSR634016-3"/>
    </source>
</evidence>
<keyword evidence="16" id="KW-0031">Aminopeptidase</keyword>
<keyword evidence="8" id="KW-0735">Signal-anchor</keyword>
<evidence type="ECO:0000256" key="13">
    <source>
        <dbReference type="PIRSR" id="PIRSR634016-1"/>
    </source>
</evidence>
<comment type="similarity">
    <text evidence="2 16">Belongs to the peptidase M1 family.</text>
</comment>
<protein>
    <recommendedName>
        <fullName evidence="16">Aminopeptidase</fullName>
        <ecNumber evidence="16">3.4.11.-</ecNumber>
    </recommendedName>
</protein>
<keyword evidence="10 16" id="KW-0482">Metalloprotease</keyword>
<dbReference type="GO" id="GO:0042277">
    <property type="term" value="F:peptide binding"/>
    <property type="evidence" value="ECO:0007669"/>
    <property type="project" value="TreeGrafter"/>
</dbReference>
<dbReference type="InterPro" id="IPR034016">
    <property type="entry name" value="M1_APN-typ"/>
</dbReference>
<evidence type="ECO:0000256" key="6">
    <source>
        <dbReference type="ARBA" id="ARBA00022801"/>
    </source>
</evidence>
<feature type="binding site" evidence="14">
    <location>
        <position position="326"/>
    </location>
    <ligand>
        <name>Zn(2+)</name>
        <dbReference type="ChEBI" id="CHEBI:29105"/>
        <note>catalytic</note>
    </ligand>
</feature>
<evidence type="ECO:0000256" key="7">
    <source>
        <dbReference type="ARBA" id="ARBA00022833"/>
    </source>
</evidence>
<dbReference type="Proteomes" id="UP000887566">
    <property type="component" value="Unplaced"/>
</dbReference>
<dbReference type="GO" id="GO:0008270">
    <property type="term" value="F:zinc ion binding"/>
    <property type="evidence" value="ECO:0007669"/>
    <property type="project" value="UniProtKB-UniRule"/>
</dbReference>
<dbReference type="SUPFAM" id="SSF55486">
    <property type="entry name" value="Metalloproteases ('zincins'), catalytic domain"/>
    <property type="match status" value="1"/>
</dbReference>
<keyword evidence="9" id="KW-1133">Transmembrane helix</keyword>
<dbReference type="InterPro" id="IPR042097">
    <property type="entry name" value="Aminopeptidase_N-like_N_sf"/>
</dbReference>
<dbReference type="Gene3D" id="1.10.390.10">
    <property type="entry name" value="Neutral Protease Domain 2"/>
    <property type="match status" value="1"/>
</dbReference>
<dbReference type="Gene3D" id="2.60.40.1730">
    <property type="entry name" value="tricorn interacting facor f3 domain"/>
    <property type="match status" value="1"/>
</dbReference>
<feature type="binding site" evidence="14">
    <location>
        <position position="322"/>
    </location>
    <ligand>
        <name>Zn(2+)</name>
        <dbReference type="ChEBI" id="CHEBI:29105"/>
        <note>catalytic</note>
    </ligand>
</feature>
<dbReference type="PANTHER" id="PTHR11533">
    <property type="entry name" value="PROTEASE M1 ZINC METALLOPROTEASE"/>
    <property type="match status" value="1"/>
</dbReference>
<dbReference type="GO" id="GO:0070006">
    <property type="term" value="F:metalloaminopeptidase activity"/>
    <property type="evidence" value="ECO:0007669"/>
    <property type="project" value="TreeGrafter"/>
</dbReference>
<dbReference type="AlphaFoldDB" id="A0A914WEG2"/>
<feature type="site" description="Transition state stabilizer" evidence="15">
    <location>
        <position position="399"/>
    </location>
</feature>
<dbReference type="InterPro" id="IPR014782">
    <property type="entry name" value="Peptidase_M1_dom"/>
</dbReference>
<keyword evidence="12" id="KW-0325">Glycoprotein</keyword>
<evidence type="ECO:0000256" key="2">
    <source>
        <dbReference type="ARBA" id="ARBA00010136"/>
    </source>
</evidence>
<dbReference type="Pfam" id="PF11838">
    <property type="entry name" value="ERAP1_C"/>
    <property type="match status" value="1"/>
</dbReference>
<evidence type="ECO:0000256" key="10">
    <source>
        <dbReference type="ARBA" id="ARBA00023049"/>
    </source>
</evidence>
<feature type="domain" description="Peptidase M1 membrane alanine aminopeptidase" evidence="17">
    <location>
        <begin position="250"/>
        <end position="476"/>
    </location>
</feature>
<name>A0A914WEG2_9BILA</name>
<evidence type="ECO:0000259" key="18">
    <source>
        <dbReference type="Pfam" id="PF11838"/>
    </source>
</evidence>
<keyword evidence="4" id="KW-0812">Transmembrane</keyword>
<dbReference type="CDD" id="cd09601">
    <property type="entry name" value="M1_APN-Q_like"/>
    <property type="match status" value="1"/>
</dbReference>
<dbReference type="Gene3D" id="2.60.40.1910">
    <property type="match status" value="1"/>
</dbReference>
<sequence length="889" mass="99415">MNSGPMTRLPQVVFPITYDLQFTTYLPSTQASFNQSNLYSFQGSVAISLGCIQQTSTVTLQAKNLVLLSQTLVLASDGTAVNIANVTMNSATNTVIFQLSTPICAKLDQQYVMTINYAGILHSDLYGYYMTRYNEMGRTEVLAVTQFEATGARRAFPCFDEPAFKARFNINMTYPSEYIAISNGINLTTSTTPDGWSTTVFGSTPKMSTYLLAFAVAKFNCITVTSNTRKKTEFRLWARPSLIAQNQTQFAAEAGPTVLAAYEDYFDVPFPLAKQDLLAVPEFAAGAMENWGLVIFRETGLLYQKDIYPPWKKQQVAQFIAHEFAHMWFGDLVTMKWWDDLWLNEAFAQFMSWRGTDLISKYTWDISHQFVHEMQNAMVVDQIVGAETVLGSDSTAICYQKGSAILQMVNVTLGFEAASNLTLMQKGLTMYLNQYNQSNVVHQQLYDAWQGVVNNASVMGWNGNDTLNVTDFMTTWINYPGFPLLTVAMDPNSDHIIVSQERFLLGNPSSAQNYHYRVPLWYWNQANNQTNMAWLNMDTPTQIPFAASNAFILLNPQGIGYYRVNYDANNWNQLITAISQNANQFDLRARSQLIDDAFAIARTDKLNYSVPFQLVGYLPTETSWIPWSTAMTALQYIGIMLSRAGNYGVYQTYTRGLITKAYNNINFAITPDDVLQNNYNLLIAGTACSLGISACVNRFNASFSKAVTDCANSTLSSSCNSIPANEREVAYCTGVRVQGAPAFNYLMQIYANETDNMERVNIINGLACANEGWLVQSLLDACLNQGIVQSQTLFVYRKLAYNPVAVSMMAEYLITNWNNPVAQDDELVLAATRNLNTNFELSQMTGFAKNALNGDMLLSQVAVIQANVQWMNMYASDAVAAMQTYTIKF</sequence>
<reference evidence="21" key="1">
    <citation type="submission" date="2022-11" db="UniProtKB">
        <authorList>
            <consortium name="WormBaseParasite"/>
        </authorList>
    </citation>
    <scope>IDENTIFICATION</scope>
</reference>
<dbReference type="InterPro" id="IPR001930">
    <property type="entry name" value="Peptidase_M1"/>
</dbReference>
<dbReference type="GO" id="GO:0005737">
    <property type="term" value="C:cytoplasm"/>
    <property type="evidence" value="ECO:0007669"/>
    <property type="project" value="TreeGrafter"/>
</dbReference>
<evidence type="ECO:0000256" key="16">
    <source>
        <dbReference type="RuleBase" id="RU364040"/>
    </source>
</evidence>
<dbReference type="InterPro" id="IPR027268">
    <property type="entry name" value="Peptidase_M4/M1_CTD_sf"/>
</dbReference>
<keyword evidence="11" id="KW-0472">Membrane</keyword>
<keyword evidence="3 16" id="KW-0645">Protease</keyword>
<evidence type="ECO:0000259" key="19">
    <source>
        <dbReference type="Pfam" id="PF17900"/>
    </source>
</evidence>
<dbReference type="PRINTS" id="PR00756">
    <property type="entry name" value="ALADIPTASE"/>
</dbReference>
<evidence type="ECO:0000256" key="8">
    <source>
        <dbReference type="ARBA" id="ARBA00022968"/>
    </source>
</evidence>
<dbReference type="InterPro" id="IPR050344">
    <property type="entry name" value="Peptidase_M1_aminopeptidases"/>
</dbReference>
<dbReference type="GO" id="GO:0005615">
    <property type="term" value="C:extracellular space"/>
    <property type="evidence" value="ECO:0007669"/>
    <property type="project" value="TreeGrafter"/>
</dbReference>
<evidence type="ECO:0000256" key="4">
    <source>
        <dbReference type="ARBA" id="ARBA00022692"/>
    </source>
</evidence>
<organism evidence="20 21">
    <name type="scientific">Plectus sambesii</name>
    <dbReference type="NCBI Taxonomy" id="2011161"/>
    <lineage>
        <taxon>Eukaryota</taxon>
        <taxon>Metazoa</taxon>
        <taxon>Ecdysozoa</taxon>
        <taxon>Nematoda</taxon>
        <taxon>Chromadorea</taxon>
        <taxon>Plectida</taxon>
        <taxon>Plectina</taxon>
        <taxon>Plectoidea</taxon>
        <taxon>Plectidae</taxon>
        <taxon>Plectus</taxon>
    </lineage>
</organism>
<comment type="cofactor">
    <cofactor evidence="14 16">
        <name>Zn(2+)</name>
        <dbReference type="ChEBI" id="CHEBI:29105"/>
    </cofactor>
    <text evidence="14 16">Binds 1 zinc ion per subunit.</text>
</comment>
<dbReference type="Pfam" id="PF01433">
    <property type="entry name" value="Peptidase_M1"/>
    <property type="match status" value="1"/>
</dbReference>
<evidence type="ECO:0000256" key="5">
    <source>
        <dbReference type="ARBA" id="ARBA00022723"/>
    </source>
</evidence>
<keyword evidence="7 14" id="KW-0862">Zinc</keyword>
<keyword evidence="20" id="KW-1185">Reference proteome</keyword>
<evidence type="ECO:0000313" key="20">
    <source>
        <dbReference type="Proteomes" id="UP000887566"/>
    </source>
</evidence>
<dbReference type="GO" id="GO:0043171">
    <property type="term" value="P:peptide catabolic process"/>
    <property type="evidence" value="ECO:0007669"/>
    <property type="project" value="TreeGrafter"/>
</dbReference>